<accession>A0A076PNH2</accession>
<evidence type="ECO:0000313" key="2">
    <source>
        <dbReference type="EMBL" id="AIJ45245.1"/>
    </source>
</evidence>
<dbReference type="CDD" id="cd16328">
    <property type="entry name" value="RseA_N"/>
    <property type="match status" value="1"/>
</dbReference>
<dbReference type="InterPro" id="IPR036147">
    <property type="entry name" value="Anti-sigma_E_RseA_N_sf"/>
</dbReference>
<name>A0A076PNH2_COMTE</name>
<sequence>MNFMNDDLIKQEQLSALVDGEASSVQMQAVLSYAESDEGQQSWAMYHLIGDVLRSPELAHHSQHDILSGVRAHMEREPIRGIHLPGVSADAASSLGLGSLEQITAAEERERALGNGAAVVSLPGRQAANASVFRWKMAAGFASVAAVAAVGWGAMLAGSGGLYGRQGGAQLAALSPNVVVAAAPAASLGLSQPVSGAEEAVMPLSSEAQSSTVVAVASPNGQTVMLRDPRLDELLASHPQQSSAPNLQMPASFLRNASFATATRH</sequence>
<dbReference type="GO" id="GO:0016989">
    <property type="term" value="F:sigma factor antagonist activity"/>
    <property type="evidence" value="ECO:0007669"/>
    <property type="project" value="InterPro"/>
</dbReference>
<organism evidence="2 3">
    <name type="scientific">Comamonas testosteroni TK102</name>
    <dbReference type="NCBI Taxonomy" id="1392005"/>
    <lineage>
        <taxon>Bacteria</taxon>
        <taxon>Pseudomonadati</taxon>
        <taxon>Pseudomonadota</taxon>
        <taxon>Betaproteobacteria</taxon>
        <taxon>Burkholderiales</taxon>
        <taxon>Comamonadaceae</taxon>
        <taxon>Comamonas</taxon>
    </lineage>
</organism>
<proteinExistence type="predicted"/>
<feature type="domain" description="Anti sigma-E protein RseA N-terminal" evidence="1">
    <location>
        <begin position="11"/>
        <end position="80"/>
    </location>
</feature>
<dbReference type="InterPro" id="IPR005572">
    <property type="entry name" value="Anti-sigma_E_RseA_N"/>
</dbReference>
<dbReference type="SUPFAM" id="SSF89069">
    <property type="entry name" value="N-terminal, cytoplasmic domain of anti-sigmaE factor RseA"/>
    <property type="match status" value="1"/>
</dbReference>
<dbReference type="Proteomes" id="UP000028782">
    <property type="component" value="Chromosome"/>
</dbReference>
<dbReference type="AlphaFoldDB" id="A0A076PNH2"/>
<gene>
    <name evidence="2" type="ORF">O987_05425</name>
</gene>
<dbReference type="InterPro" id="IPR052383">
    <property type="entry name" value="Anti-sigma-E_RseA-like"/>
</dbReference>
<protein>
    <submittedName>
        <fullName evidence="2">Anti-sigma factor</fullName>
    </submittedName>
</protein>
<dbReference type="EMBL" id="CP006704">
    <property type="protein sequence ID" value="AIJ45245.1"/>
    <property type="molecule type" value="Genomic_DNA"/>
</dbReference>
<dbReference type="HOGENOM" id="CLU_081225_0_0_4"/>
<evidence type="ECO:0000259" key="1">
    <source>
        <dbReference type="Pfam" id="PF03872"/>
    </source>
</evidence>
<dbReference type="KEGG" id="ctes:O987_05425"/>
<dbReference type="PANTHER" id="PTHR38104">
    <property type="match status" value="1"/>
</dbReference>
<dbReference type="Pfam" id="PF03872">
    <property type="entry name" value="RseA_N"/>
    <property type="match status" value="1"/>
</dbReference>
<evidence type="ECO:0000313" key="3">
    <source>
        <dbReference type="Proteomes" id="UP000028782"/>
    </source>
</evidence>
<dbReference type="PANTHER" id="PTHR38104:SF1">
    <property type="entry name" value="ANTI-SIGMA-E FACTOR RSEA"/>
    <property type="match status" value="1"/>
</dbReference>
<dbReference type="Gene3D" id="1.10.10.880">
    <property type="entry name" value="Anti sigma-E protein RseA, N-terminal domain"/>
    <property type="match status" value="1"/>
</dbReference>
<reference evidence="2 3" key="1">
    <citation type="journal article" date="2014" name="Genome Announc.">
        <title>Complete Genome Sequence of Polychlorinated Biphenyl Degrader Comamonas testosteroni TK102 (NBRC 109938).</title>
        <authorList>
            <person name="Fukuda K."/>
            <person name="Hosoyama A."/>
            <person name="Tsuchikane K."/>
            <person name="Ohji S."/>
            <person name="Yamazoe A."/>
            <person name="Fujita N."/>
            <person name="Shintani M."/>
            <person name="Kimbara K."/>
        </authorList>
    </citation>
    <scope>NUCLEOTIDE SEQUENCE [LARGE SCALE GENOMIC DNA]</scope>
    <source>
        <strain evidence="2">TK102</strain>
    </source>
</reference>